<evidence type="ECO:0000313" key="14">
    <source>
        <dbReference type="EMBL" id="KAF7492594.1"/>
    </source>
</evidence>
<keyword evidence="6 14" id="KW-0808">Transferase</keyword>
<dbReference type="Gene3D" id="3.40.640.10">
    <property type="entry name" value="Type I PLP-dependent aspartate aminotransferase-like (Major domain)"/>
    <property type="match status" value="1"/>
</dbReference>
<sequence>MTKLINHIVRRFTHQNAYLPKVKPNQNNFWGKINLAPRDPIISINHLYQQDSNPSKMNLSIGTYRTEDNQGYVFPSVRKAERKVFDVCKHLDKEYSPMEGFQPLTQEAFRLIFGDSSLEKSSITVQTMAGTGALDLGAAFLGKFFEGHKIVSISNPSWINHFFIFRNYNFDIKAYRYYDNARKTFDAEGFFNDINQLPDHSVILFQPCGHNPSAIELSLEQWNMVSRIVRRKNLLPFFDIAYHGLCSGNIDQDVRPIRLFAEHGHMMIVSQSFSKNMGLYSDRVGSLTILCESENEAYRVQSQLKNIIISKYICPPTQTGRLVATILLDKNLKEEWQKDLKNIAIRLLKTRKQLQERLDLFCPKHSDQWRTITEQKGIFWYSGLTSSQVEKLINDYSIYLCEDGRVNIAGLTPNNIDFFVNVLQEILD</sequence>
<dbReference type="Pfam" id="PF00155">
    <property type="entry name" value="Aminotran_1_2"/>
    <property type="match status" value="1"/>
</dbReference>
<dbReference type="SUPFAM" id="SSF53383">
    <property type="entry name" value="PLP-dependent transferases"/>
    <property type="match status" value="1"/>
</dbReference>
<evidence type="ECO:0000256" key="7">
    <source>
        <dbReference type="ARBA" id="ARBA00022898"/>
    </source>
</evidence>
<dbReference type="InterPro" id="IPR000796">
    <property type="entry name" value="Asp_trans"/>
</dbReference>
<dbReference type="EMBL" id="WVUK01000056">
    <property type="protein sequence ID" value="KAF7492594.1"/>
    <property type="molecule type" value="Genomic_DNA"/>
</dbReference>
<evidence type="ECO:0000256" key="8">
    <source>
        <dbReference type="ARBA" id="ARBA00040891"/>
    </source>
</evidence>
<evidence type="ECO:0000256" key="10">
    <source>
        <dbReference type="ARBA" id="ARBA00041746"/>
    </source>
</evidence>
<evidence type="ECO:0000256" key="1">
    <source>
        <dbReference type="ARBA" id="ARBA00001933"/>
    </source>
</evidence>
<keyword evidence="5 14" id="KW-0032">Aminotransferase</keyword>
<dbReference type="PANTHER" id="PTHR11879">
    <property type="entry name" value="ASPARTATE AMINOTRANSFERASE"/>
    <property type="match status" value="1"/>
</dbReference>
<evidence type="ECO:0000256" key="5">
    <source>
        <dbReference type="ARBA" id="ARBA00022576"/>
    </source>
</evidence>
<accession>A0A834R7V0</accession>
<evidence type="ECO:0000313" key="15">
    <source>
        <dbReference type="EnsemblMetazoa" id="KAF7492594.1"/>
    </source>
</evidence>
<reference evidence="14" key="2">
    <citation type="submission" date="2020-01" db="EMBL/GenBank/DDBJ databases">
        <authorList>
            <person name="Korhonen P.K.K."/>
            <person name="Guangxu M.G."/>
            <person name="Wang T.W."/>
            <person name="Stroehlein A.J.S."/>
            <person name="Young N.D."/>
            <person name="Ang C.-S.A."/>
            <person name="Fernando D.W.F."/>
            <person name="Lu H.L."/>
            <person name="Taylor S.T."/>
            <person name="Ehtesham M.E.M."/>
            <person name="Najaraj S.H.N."/>
            <person name="Harsha G.H.G."/>
            <person name="Madugundu A.M."/>
            <person name="Renuse S.R."/>
            <person name="Holt D.H."/>
            <person name="Pandey A.P."/>
            <person name="Papenfuss A.P."/>
            <person name="Gasser R.B.G."/>
            <person name="Fischer K.F."/>
        </authorList>
    </citation>
    <scope>NUCLEOTIDE SEQUENCE</scope>
    <source>
        <strain evidence="14">SSS_KF_BRIS2020</strain>
    </source>
</reference>
<evidence type="ECO:0000256" key="3">
    <source>
        <dbReference type="ARBA" id="ARBA00011738"/>
    </source>
</evidence>
<feature type="domain" description="Aminotransferase class I/classII large" evidence="13">
    <location>
        <begin position="55"/>
        <end position="422"/>
    </location>
</feature>
<keyword evidence="16" id="KW-1185">Reference proteome</keyword>
<protein>
    <recommendedName>
        <fullName evidence="8">Aspartate aminotransferase, mitochondrial</fullName>
        <ecNumber evidence="4">2.6.1.1</ecNumber>
    </recommendedName>
    <alternativeName>
        <fullName evidence="9">Kynurenine aminotransferase 4</fullName>
    </alternativeName>
    <alternativeName>
        <fullName evidence="12">Kynurenine aminotransferase IV</fullName>
    </alternativeName>
    <alternativeName>
        <fullName evidence="11">Kynurenine--oxoglutarate transaminase 4</fullName>
    </alternativeName>
    <alternativeName>
        <fullName evidence="10">Kynurenine--oxoglutarate transaminase IV</fullName>
    </alternativeName>
</protein>
<evidence type="ECO:0000313" key="16">
    <source>
        <dbReference type="Proteomes" id="UP000070412"/>
    </source>
</evidence>
<reference evidence="16" key="1">
    <citation type="journal article" date="2020" name="PLoS Negl. Trop. Dis.">
        <title>High-quality nuclear genome for Sarcoptes scabiei-A critical resource for a neglected parasite.</title>
        <authorList>
            <person name="Korhonen P.K."/>
            <person name="Gasser R.B."/>
            <person name="Ma G."/>
            <person name="Wang T."/>
            <person name="Stroehlein A.J."/>
            <person name="Young N.D."/>
            <person name="Ang C.S."/>
            <person name="Fernando D.D."/>
            <person name="Lu H.C."/>
            <person name="Taylor S."/>
            <person name="Reynolds S.L."/>
            <person name="Mofiz E."/>
            <person name="Najaraj S.H."/>
            <person name="Gowda H."/>
            <person name="Madugundu A."/>
            <person name="Renuse S."/>
            <person name="Holt D."/>
            <person name="Pandey A."/>
            <person name="Papenfuss A.T."/>
            <person name="Fischer K."/>
        </authorList>
    </citation>
    <scope>NUCLEOTIDE SEQUENCE [LARGE SCALE GENOMIC DNA]</scope>
</reference>
<dbReference type="GO" id="GO:0004069">
    <property type="term" value="F:L-aspartate:2-oxoglutarate aminotransferase activity"/>
    <property type="evidence" value="ECO:0007669"/>
    <property type="project" value="UniProtKB-EC"/>
</dbReference>
<evidence type="ECO:0000256" key="6">
    <source>
        <dbReference type="ARBA" id="ARBA00022679"/>
    </source>
</evidence>
<dbReference type="InterPro" id="IPR015422">
    <property type="entry name" value="PyrdxlP-dep_Trfase_small"/>
</dbReference>
<dbReference type="PANTHER" id="PTHR11879:SF22">
    <property type="entry name" value="ASPARTATE AMINOTRANSFERASE, MITOCHONDRIAL"/>
    <property type="match status" value="1"/>
</dbReference>
<evidence type="ECO:0000256" key="2">
    <source>
        <dbReference type="ARBA" id="ARBA00007441"/>
    </source>
</evidence>
<comment type="similarity">
    <text evidence="2">Belongs to the class-I pyridoxal-phosphate-dependent aminotransferase family.</text>
</comment>
<keyword evidence="7" id="KW-0663">Pyridoxal phosphate</keyword>
<dbReference type="GO" id="GO:0006533">
    <property type="term" value="P:L-aspartate catabolic process"/>
    <property type="evidence" value="ECO:0007669"/>
    <property type="project" value="TreeGrafter"/>
</dbReference>
<gene>
    <name evidence="14" type="primary">SSS_85g</name>
    <name evidence="14" type="ORF">SSS_85</name>
</gene>
<evidence type="ECO:0000256" key="12">
    <source>
        <dbReference type="ARBA" id="ARBA00042891"/>
    </source>
</evidence>
<organism evidence="14">
    <name type="scientific">Sarcoptes scabiei</name>
    <name type="common">Itch mite</name>
    <name type="synonym">Acarus scabiei</name>
    <dbReference type="NCBI Taxonomy" id="52283"/>
    <lineage>
        <taxon>Eukaryota</taxon>
        <taxon>Metazoa</taxon>
        <taxon>Ecdysozoa</taxon>
        <taxon>Arthropoda</taxon>
        <taxon>Chelicerata</taxon>
        <taxon>Arachnida</taxon>
        <taxon>Acari</taxon>
        <taxon>Acariformes</taxon>
        <taxon>Sarcoptiformes</taxon>
        <taxon>Astigmata</taxon>
        <taxon>Psoroptidia</taxon>
        <taxon>Sarcoptoidea</taxon>
        <taxon>Sarcoptidae</taxon>
        <taxon>Sarcoptinae</taxon>
        <taxon>Sarcoptes</taxon>
    </lineage>
</organism>
<dbReference type="NCBIfam" id="NF006719">
    <property type="entry name" value="PRK09257.1"/>
    <property type="match status" value="1"/>
</dbReference>
<dbReference type="OrthoDB" id="6752799at2759"/>
<comment type="subunit">
    <text evidence="3">Homodimer.</text>
</comment>
<dbReference type="PRINTS" id="PR00799">
    <property type="entry name" value="TRANSAMINASE"/>
</dbReference>
<evidence type="ECO:0000256" key="11">
    <source>
        <dbReference type="ARBA" id="ARBA00042867"/>
    </source>
</evidence>
<evidence type="ECO:0000259" key="13">
    <source>
        <dbReference type="Pfam" id="PF00155"/>
    </source>
</evidence>
<evidence type="ECO:0000256" key="9">
    <source>
        <dbReference type="ARBA" id="ARBA00041257"/>
    </source>
</evidence>
<comment type="cofactor">
    <cofactor evidence="1">
        <name>pyridoxal 5'-phosphate</name>
        <dbReference type="ChEBI" id="CHEBI:597326"/>
    </cofactor>
</comment>
<dbReference type="Gene3D" id="3.90.1150.10">
    <property type="entry name" value="Aspartate Aminotransferase, domain 1"/>
    <property type="match status" value="1"/>
</dbReference>
<dbReference type="GO" id="GO:0005739">
    <property type="term" value="C:mitochondrion"/>
    <property type="evidence" value="ECO:0007669"/>
    <property type="project" value="TreeGrafter"/>
</dbReference>
<dbReference type="EC" id="2.6.1.1" evidence="4"/>
<evidence type="ECO:0000256" key="4">
    <source>
        <dbReference type="ARBA" id="ARBA00012753"/>
    </source>
</evidence>
<dbReference type="InterPro" id="IPR004839">
    <property type="entry name" value="Aminotransferase_I/II_large"/>
</dbReference>
<dbReference type="InterPro" id="IPR015424">
    <property type="entry name" value="PyrdxlP-dep_Trfase"/>
</dbReference>
<dbReference type="AlphaFoldDB" id="A0A834R7V0"/>
<dbReference type="InterPro" id="IPR015421">
    <property type="entry name" value="PyrdxlP-dep_Trfase_major"/>
</dbReference>
<name>A0A834R7V0_SARSC</name>
<dbReference type="GO" id="GO:0030170">
    <property type="term" value="F:pyridoxal phosphate binding"/>
    <property type="evidence" value="ECO:0007669"/>
    <property type="project" value="InterPro"/>
</dbReference>
<dbReference type="EnsemblMetazoa" id="SSS_85s_mrna">
    <property type="protein sequence ID" value="KAF7492594.1"/>
    <property type="gene ID" value="SSS_85"/>
</dbReference>
<dbReference type="Proteomes" id="UP000070412">
    <property type="component" value="Unassembled WGS sequence"/>
</dbReference>
<proteinExistence type="inferred from homology"/>
<reference evidence="15" key="3">
    <citation type="submission" date="2022-06" db="UniProtKB">
        <authorList>
            <consortium name="EnsemblMetazoa"/>
        </authorList>
    </citation>
    <scope>IDENTIFICATION</scope>
</reference>
<dbReference type="CDD" id="cd00609">
    <property type="entry name" value="AAT_like"/>
    <property type="match status" value="1"/>
</dbReference>